<dbReference type="OrthoDB" id="304253at2157"/>
<dbReference type="PANTHER" id="PTHR48100:SF1">
    <property type="entry name" value="HISTIDINE PHOSPHATASE FAMILY PROTEIN-RELATED"/>
    <property type="match status" value="1"/>
</dbReference>
<dbReference type="SMART" id="SM00855">
    <property type="entry name" value="PGAM"/>
    <property type="match status" value="1"/>
</dbReference>
<name>A0A3P3RAF1_9EURY</name>
<dbReference type="PANTHER" id="PTHR48100">
    <property type="entry name" value="BROAD-SPECIFICITY PHOSPHATASE YOR283W-RELATED"/>
    <property type="match status" value="1"/>
</dbReference>
<dbReference type="GO" id="GO:0016791">
    <property type="term" value="F:phosphatase activity"/>
    <property type="evidence" value="ECO:0007669"/>
    <property type="project" value="TreeGrafter"/>
</dbReference>
<evidence type="ECO:0000256" key="2">
    <source>
        <dbReference type="ARBA" id="ARBA00023235"/>
    </source>
</evidence>
<keyword evidence="2" id="KW-0413">Isomerase</keyword>
<feature type="active site" description="Proton donor/acceptor" evidence="3">
    <location>
        <position position="85"/>
    </location>
</feature>
<feature type="active site" description="Tele-phosphohistidine intermediate" evidence="3">
    <location>
        <position position="9"/>
    </location>
</feature>
<sequence length="211" mass="23115">MTTVMLLRHGETTWNLDGRLQGWAPVRLNDQGREQATATGAYFSRADTATPDRVVSSDLSRTKETTELLRSTIDVPVRFETAWRERDLGVYQGLSLSTVADRFPAFGLGTQAAHASDRTPEGGESFVHLQDRVLTGWEELLEASESDECVLVVTHGGPIQVVLGHIRDVPLEQALIDEAPINCSFAEITVPDGTDTDPSVVRTNVVPWTDA</sequence>
<keyword evidence="1" id="KW-0324">Glycolysis</keyword>
<evidence type="ECO:0000256" key="3">
    <source>
        <dbReference type="PIRSR" id="PIRSR613078-1"/>
    </source>
</evidence>
<comment type="caution">
    <text evidence="5">The sequence shown here is derived from an EMBL/GenBank/DDBJ whole genome shotgun (WGS) entry which is preliminary data.</text>
</comment>
<gene>
    <name evidence="5" type="ORF">EIK79_09235</name>
</gene>
<dbReference type="PIRSF" id="PIRSF000709">
    <property type="entry name" value="6PFK_2-Ptase"/>
    <property type="match status" value="1"/>
</dbReference>
<evidence type="ECO:0000313" key="6">
    <source>
        <dbReference type="Proteomes" id="UP000282322"/>
    </source>
</evidence>
<organism evidence="5 6">
    <name type="scientific">Halocatena pleomorpha</name>
    <dbReference type="NCBI Taxonomy" id="1785090"/>
    <lineage>
        <taxon>Archaea</taxon>
        <taxon>Methanobacteriati</taxon>
        <taxon>Methanobacteriota</taxon>
        <taxon>Stenosarchaea group</taxon>
        <taxon>Halobacteria</taxon>
        <taxon>Halobacteriales</taxon>
        <taxon>Natronomonadaceae</taxon>
        <taxon>Halocatena</taxon>
    </lineage>
</organism>
<protein>
    <submittedName>
        <fullName evidence="5">Histidine phosphatase family protein</fullName>
    </submittedName>
</protein>
<dbReference type="RefSeq" id="WP_124954834.1">
    <property type="nucleotide sequence ID" value="NZ_RRCH01000021.1"/>
</dbReference>
<dbReference type="EMBL" id="RRCH01000021">
    <property type="protein sequence ID" value="RRJ30461.1"/>
    <property type="molecule type" value="Genomic_DNA"/>
</dbReference>
<feature type="binding site" evidence="4">
    <location>
        <position position="61"/>
    </location>
    <ligand>
        <name>substrate</name>
    </ligand>
</feature>
<dbReference type="InterPro" id="IPR013078">
    <property type="entry name" value="His_Pase_superF_clade-1"/>
</dbReference>
<evidence type="ECO:0000256" key="4">
    <source>
        <dbReference type="PIRSR" id="PIRSR613078-2"/>
    </source>
</evidence>
<evidence type="ECO:0000256" key="1">
    <source>
        <dbReference type="ARBA" id="ARBA00023152"/>
    </source>
</evidence>
<feature type="binding site" evidence="4">
    <location>
        <begin position="8"/>
        <end position="15"/>
    </location>
    <ligand>
        <name>substrate</name>
    </ligand>
</feature>
<dbReference type="InterPro" id="IPR029033">
    <property type="entry name" value="His_PPase_superfam"/>
</dbReference>
<keyword evidence="6" id="KW-1185">Reference proteome</keyword>
<dbReference type="CDD" id="cd07067">
    <property type="entry name" value="HP_PGM_like"/>
    <property type="match status" value="1"/>
</dbReference>
<dbReference type="Pfam" id="PF00300">
    <property type="entry name" value="His_Phos_1"/>
    <property type="match status" value="1"/>
</dbReference>
<dbReference type="PROSITE" id="PS00175">
    <property type="entry name" value="PG_MUTASE"/>
    <property type="match status" value="1"/>
</dbReference>
<dbReference type="SUPFAM" id="SSF53254">
    <property type="entry name" value="Phosphoglycerate mutase-like"/>
    <property type="match status" value="1"/>
</dbReference>
<dbReference type="InterPro" id="IPR050275">
    <property type="entry name" value="PGM_Phosphatase"/>
</dbReference>
<dbReference type="Gene3D" id="3.40.50.1240">
    <property type="entry name" value="Phosphoglycerate mutase-like"/>
    <property type="match status" value="1"/>
</dbReference>
<dbReference type="AlphaFoldDB" id="A0A3P3RAF1"/>
<dbReference type="GO" id="GO:0005737">
    <property type="term" value="C:cytoplasm"/>
    <property type="evidence" value="ECO:0007669"/>
    <property type="project" value="TreeGrafter"/>
</dbReference>
<dbReference type="Proteomes" id="UP000282322">
    <property type="component" value="Unassembled WGS sequence"/>
</dbReference>
<accession>A0A3P3RAF1</accession>
<reference evidence="5 6" key="1">
    <citation type="submission" date="2018-11" db="EMBL/GenBank/DDBJ databases">
        <title>Taxonoimc description of Halomarina strain SPP-AMP-1.</title>
        <authorList>
            <person name="Pal Y."/>
            <person name="Srinivasana K."/>
            <person name="Verma A."/>
            <person name="Kumar P."/>
        </authorList>
    </citation>
    <scope>NUCLEOTIDE SEQUENCE [LARGE SCALE GENOMIC DNA]</scope>
    <source>
        <strain evidence="5 6">SPP-AMP-1</strain>
    </source>
</reference>
<evidence type="ECO:0000313" key="5">
    <source>
        <dbReference type="EMBL" id="RRJ30461.1"/>
    </source>
</evidence>
<dbReference type="InterPro" id="IPR001345">
    <property type="entry name" value="PG/BPGM_mutase_AS"/>
</dbReference>
<proteinExistence type="predicted"/>